<comment type="caution">
    <text evidence="4">The sequence shown here is derived from an EMBL/GenBank/DDBJ whole genome shotgun (WGS) entry which is preliminary data.</text>
</comment>
<evidence type="ECO:0000259" key="2">
    <source>
        <dbReference type="PROSITE" id="PS50168"/>
    </source>
</evidence>
<dbReference type="Pfam" id="PF02758">
    <property type="entry name" value="PYRIN"/>
    <property type="match status" value="1"/>
</dbReference>
<evidence type="ECO:0000259" key="3">
    <source>
        <dbReference type="PROSITE" id="PS50824"/>
    </source>
</evidence>
<evidence type="ECO:0008006" key="6">
    <source>
        <dbReference type="Google" id="ProtNLM"/>
    </source>
</evidence>
<sequence length="195" mass="22362">MDGRQRLLGILEELSDEELKTFVFLLPDAIPGGKRDTDSRVDLAKLILRYYPERISDVLVDVLNRIPRKDLVLRLQGEPKGRGPRCDRTEEETEVAAAAAAAAPSKLVSQEQLMKLAKKMGKNWKEIGILFLGMEISRLEQFEGEHSKNIVMQIFSMLWHWRNREKDKATTHHLYNILNQEGVELDSSAYAFLLE</sequence>
<dbReference type="Proteomes" id="UP001474421">
    <property type="component" value="Unassembled WGS sequence"/>
</dbReference>
<protein>
    <recommendedName>
        <fullName evidence="6">Death domain-containing protein</fullName>
    </recommendedName>
</protein>
<dbReference type="PROSITE" id="PS50168">
    <property type="entry name" value="DED"/>
    <property type="match status" value="1"/>
</dbReference>
<name>A0AAW1BYK2_CROAD</name>
<dbReference type="InterPro" id="IPR001875">
    <property type="entry name" value="DED_dom"/>
</dbReference>
<dbReference type="PROSITE" id="PS50017">
    <property type="entry name" value="DEATH_DOMAIN"/>
    <property type="match status" value="1"/>
</dbReference>
<dbReference type="EMBL" id="JAOTOJ010000002">
    <property type="protein sequence ID" value="KAK9407359.1"/>
    <property type="molecule type" value="Genomic_DNA"/>
</dbReference>
<dbReference type="AlphaFoldDB" id="A0AAW1BYK2"/>
<feature type="domain" description="Death" evidence="1">
    <location>
        <begin position="132"/>
        <end position="180"/>
    </location>
</feature>
<evidence type="ECO:0000259" key="1">
    <source>
        <dbReference type="PROSITE" id="PS50017"/>
    </source>
</evidence>
<accession>A0AAW1BYK2</accession>
<dbReference type="Gene3D" id="1.10.533.10">
    <property type="entry name" value="Death Domain, Fas"/>
    <property type="match status" value="2"/>
</dbReference>
<dbReference type="GO" id="GO:0007165">
    <property type="term" value="P:signal transduction"/>
    <property type="evidence" value="ECO:0007669"/>
    <property type="project" value="InterPro"/>
</dbReference>
<evidence type="ECO:0000313" key="4">
    <source>
        <dbReference type="EMBL" id="KAK9407359.1"/>
    </source>
</evidence>
<dbReference type="InterPro" id="IPR011029">
    <property type="entry name" value="DEATH-like_dom_sf"/>
</dbReference>
<dbReference type="SMART" id="SM01289">
    <property type="entry name" value="PYRIN"/>
    <property type="match status" value="1"/>
</dbReference>
<dbReference type="CDD" id="cd01670">
    <property type="entry name" value="Death"/>
    <property type="match status" value="1"/>
</dbReference>
<dbReference type="SUPFAM" id="SSF47986">
    <property type="entry name" value="DEATH domain"/>
    <property type="match status" value="2"/>
</dbReference>
<organism evidence="4 5">
    <name type="scientific">Crotalus adamanteus</name>
    <name type="common">Eastern diamondback rattlesnake</name>
    <dbReference type="NCBI Taxonomy" id="8729"/>
    <lineage>
        <taxon>Eukaryota</taxon>
        <taxon>Metazoa</taxon>
        <taxon>Chordata</taxon>
        <taxon>Craniata</taxon>
        <taxon>Vertebrata</taxon>
        <taxon>Euteleostomi</taxon>
        <taxon>Lepidosauria</taxon>
        <taxon>Squamata</taxon>
        <taxon>Bifurcata</taxon>
        <taxon>Unidentata</taxon>
        <taxon>Episquamata</taxon>
        <taxon>Toxicofera</taxon>
        <taxon>Serpentes</taxon>
        <taxon>Colubroidea</taxon>
        <taxon>Viperidae</taxon>
        <taxon>Crotalinae</taxon>
        <taxon>Crotalus</taxon>
    </lineage>
</organism>
<proteinExistence type="predicted"/>
<evidence type="ECO:0000313" key="5">
    <source>
        <dbReference type="Proteomes" id="UP001474421"/>
    </source>
</evidence>
<keyword evidence="5" id="KW-1185">Reference proteome</keyword>
<dbReference type="InterPro" id="IPR004020">
    <property type="entry name" value="DAPIN"/>
</dbReference>
<dbReference type="Pfam" id="PF00531">
    <property type="entry name" value="Death"/>
    <property type="match status" value="1"/>
</dbReference>
<reference evidence="4 5" key="1">
    <citation type="journal article" date="2024" name="Proc. Natl. Acad. Sci. U.S.A.">
        <title>The genetic regulatory architecture and epigenomic basis for age-related changes in rattlesnake venom.</title>
        <authorList>
            <person name="Hogan M.P."/>
            <person name="Holding M.L."/>
            <person name="Nystrom G.S."/>
            <person name="Colston T.J."/>
            <person name="Bartlett D.A."/>
            <person name="Mason A.J."/>
            <person name="Ellsworth S.A."/>
            <person name="Rautsaw R.M."/>
            <person name="Lawrence K.C."/>
            <person name="Strickland J.L."/>
            <person name="He B."/>
            <person name="Fraser P."/>
            <person name="Margres M.J."/>
            <person name="Gilbert D.M."/>
            <person name="Gibbs H.L."/>
            <person name="Parkinson C.L."/>
            <person name="Rokyta D.R."/>
        </authorList>
    </citation>
    <scope>NUCLEOTIDE SEQUENCE [LARGE SCALE GENOMIC DNA]</scope>
    <source>
        <strain evidence="4">DRR0105</strain>
    </source>
</reference>
<dbReference type="PROSITE" id="PS50824">
    <property type="entry name" value="DAPIN"/>
    <property type="match status" value="1"/>
</dbReference>
<dbReference type="InterPro" id="IPR000488">
    <property type="entry name" value="Death_dom"/>
</dbReference>
<dbReference type="FunFam" id="1.10.533.10:FF:000088">
    <property type="entry name" value="P53-induced death domain protein 1"/>
    <property type="match status" value="1"/>
</dbReference>
<feature type="domain" description="Pyrin" evidence="3">
    <location>
        <begin position="1"/>
        <end position="60"/>
    </location>
</feature>
<gene>
    <name evidence="4" type="ORF">NXF25_006133</name>
</gene>
<feature type="domain" description="DED" evidence="2">
    <location>
        <begin position="2"/>
        <end position="77"/>
    </location>
</feature>
<dbReference type="GO" id="GO:0042981">
    <property type="term" value="P:regulation of apoptotic process"/>
    <property type="evidence" value="ECO:0007669"/>
    <property type="project" value="InterPro"/>
</dbReference>